<dbReference type="SMART" id="SM01152">
    <property type="entry name" value="DUF167"/>
    <property type="match status" value="1"/>
</dbReference>
<dbReference type="Proteomes" id="UP000185678">
    <property type="component" value="Unassembled WGS sequence"/>
</dbReference>
<reference evidence="3 4" key="1">
    <citation type="submission" date="2017-01" db="EMBL/GenBank/DDBJ databases">
        <authorList>
            <person name="Mah S.A."/>
            <person name="Swanson W.J."/>
            <person name="Moy G.W."/>
            <person name="Vacquier V.D."/>
        </authorList>
    </citation>
    <scope>NUCLEOTIDE SEQUENCE [LARGE SCALE GENOMIC DNA]</scope>
    <source>
        <strain evidence="3 4">DSM 11589</strain>
    </source>
</reference>
<dbReference type="InterPro" id="IPR036591">
    <property type="entry name" value="YggU-like_sf"/>
</dbReference>
<dbReference type="AlphaFoldDB" id="A0A1N7PWD7"/>
<evidence type="ECO:0000313" key="4">
    <source>
        <dbReference type="Proteomes" id="UP000185678"/>
    </source>
</evidence>
<dbReference type="EMBL" id="FTOA01000008">
    <property type="protein sequence ID" value="SIT14906.1"/>
    <property type="molecule type" value="Genomic_DNA"/>
</dbReference>
<dbReference type="OrthoDB" id="9801972at2"/>
<accession>A0A1N7PWD7</accession>
<evidence type="ECO:0000256" key="1">
    <source>
        <dbReference type="ARBA" id="ARBA00010364"/>
    </source>
</evidence>
<dbReference type="STRING" id="80876.SAMN05421779_108108"/>
<dbReference type="SUPFAM" id="SSF69786">
    <property type="entry name" value="YggU-like"/>
    <property type="match status" value="1"/>
</dbReference>
<protein>
    <recommendedName>
        <fullName evidence="2">UPF0235 protein SAMN05421779_108108</fullName>
    </recommendedName>
</protein>
<proteinExistence type="inferred from homology"/>
<sequence length="107" mass="11216">MPLLERALSPVAGGVKLSVRLTPKSSRDAIQGLAEDAEGGVVLRCTVTAVPENGKANAALVKMLAKAWKLPRTSIEVVGGLTDRRKTLLIHGEPVDVAAALRDKLAP</sequence>
<dbReference type="RefSeq" id="WP_076401838.1">
    <property type="nucleotide sequence ID" value="NZ_FTOA01000008.1"/>
</dbReference>
<dbReference type="NCBIfam" id="TIGR00251">
    <property type="entry name" value="DUF167 family protein"/>
    <property type="match status" value="1"/>
</dbReference>
<comment type="similarity">
    <text evidence="1 2">Belongs to the UPF0235 family.</text>
</comment>
<name>A0A1N7PWD7_9PROT</name>
<dbReference type="HAMAP" id="MF_00634">
    <property type="entry name" value="UPF0235"/>
    <property type="match status" value="1"/>
</dbReference>
<keyword evidence="4" id="KW-1185">Reference proteome</keyword>
<dbReference type="Gene3D" id="3.30.1200.10">
    <property type="entry name" value="YggU-like"/>
    <property type="match status" value="1"/>
</dbReference>
<evidence type="ECO:0000313" key="3">
    <source>
        <dbReference type="EMBL" id="SIT14906.1"/>
    </source>
</evidence>
<dbReference type="InterPro" id="IPR003746">
    <property type="entry name" value="DUF167"/>
</dbReference>
<organism evidence="3 4">
    <name type="scientific">Insolitispirillum peregrinum</name>
    <dbReference type="NCBI Taxonomy" id="80876"/>
    <lineage>
        <taxon>Bacteria</taxon>
        <taxon>Pseudomonadati</taxon>
        <taxon>Pseudomonadota</taxon>
        <taxon>Alphaproteobacteria</taxon>
        <taxon>Rhodospirillales</taxon>
        <taxon>Novispirillaceae</taxon>
        <taxon>Insolitispirillum</taxon>
    </lineage>
</organism>
<evidence type="ECO:0000256" key="2">
    <source>
        <dbReference type="HAMAP-Rule" id="MF_00634"/>
    </source>
</evidence>
<gene>
    <name evidence="3" type="ORF">SAMN05421779_108108</name>
</gene>
<dbReference type="Pfam" id="PF02594">
    <property type="entry name" value="DUF167"/>
    <property type="match status" value="1"/>
</dbReference>